<dbReference type="RefSeq" id="WP_095680428.1">
    <property type="nucleotide sequence ID" value="NZ_CP016768.2"/>
</dbReference>
<evidence type="ECO:0000313" key="3">
    <source>
        <dbReference type="Proteomes" id="UP000217153"/>
    </source>
</evidence>
<keyword evidence="3" id="KW-1185">Reference proteome</keyword>
<evidence type="ECO:0000256" key="1">
    <source>
        <dbReference type="SAM" id="SignalP"/>
    </source>
</evidence>
<keyword evidence="1" id="KW-0732">Signal</keyword>
<sequence>MYFRLSSFALIASLALSGCSVVGGGAPKYDAVELIEYENCLTSESQQWNLALTEGKIQSELRPGGKFWIDSENRPYQVEEFALSMCEKSRPKPIS</sequence>
<dbReference type="KEGG" id="abam:B1s21122_01990"/>
<dbReference type="PROSITE" id="PS51257">
    <property type="entry name" value="PROKAR_LIPOPROTEIN"/>
    <property type="match status" value="1"/>
</dbReference>
<dbReference type="AlphaFoldDB" id="A0A249JX75"/>
<feature type="chain" id="PRO_5039333679" evidence="1">
    <location>
        <begin position="25"/>
        <end position="95"/>
    </location>
</feature>
<dbReference type="Proteomes" id="UP000217153">
    <property type="component" value="Chromosome"/>
</dbReference>
<feature type="signal peptide" evidence="1">
    <location>
        <begin position="1"/>
        <end position="24"/>
    </location>
</feature>
<accession>A0A249JX75</accession>
<reference evidence="3" key="1">
    <citation type="submission" date="2016-10" db="EMBL/GenBank/DDBJ databases">
        <title>High microdiversification within the ubiquitous acI lineage of Actinobacteria.</title>
        <authorList>
            <person name="Neuenschwander S.M."/>
            <person name="Salcher M."/>
            <person name="Ghai R."/>
            <person name="Pernthaler J."/>
        </authorList>
    </citation>
    <scope>NUCLEOTIDE SEQUENCE [LARGE SCALE GENOMIC DNA]</scope>
</reference>
<proteinExistence type="predicted"/>
<gene>
    <name evidence="2" type="ORF">B1s21122_01990</name>
</gene>
<protein>
    <submittedName>
        <fullName evidence="2">Uncharacterized protein</fullName>
    </submittedName>
</protein>
<dbReference type="EMBL" id="CP016768">
    <property type="protein sequence ID" value="ASY09124.1"/>
    <property type="molecule type" value="Genomic_DNA"/>
</dbReference>
<evidence type="ECO:0000313" key="2">
    <source>
        <dbReference type="EMBL" id="ASY09124.1"/>
    </source>
</evidence>
<name>A0A249JX75_9ACTN</name>
<organism evidence="2 3">
    <name type="scientific">Candidatus Nanopelagicus limnae</name>
    <dbReference type="NCBI Taxonomy" id="1884634"/>
    <lineage>
        <taxon>Bacteria</taxon>
        <taxon>Bacillati</taxon>
        <taxon>Actinomycetota</taxon>
        <taxon>Actinomycetes</taxon>
        <taxon>Candidatus Nanopelagicales</taxon>
        <taxon>Candidatus Nanopelagicaceae</taxon>
        <taxon>Candidatus Nanopelagicus</taxon>
    </lineage>
</organism>